<comment type="caution">
    <text evidence="10">The sequence shown here is derived from an EMBL/GenBank/DDBJ whole genome shotgun (WGS) entry which is preliminary data.</text>
</comment>
<feature type="compositionally biased region" description="Low complexity" evidence="8">
    <location>
        <begin position="28"/>
        <end position="46"/>
    </location>
</feature>
<name>A0A830HW21_9CHLO</name>
<organism evidence="10 11">
    <name type="scientific">Pycnococcus provasolii</name>
    <dbReference type="NCBI Taxonomy" id="41880"/>
    <lineage>
        <taxon>Eukaryota</taxon>
        <taxon>Viridiplantae</taxon>
        <taxon>Chlorophyta</taxon>
        <taxon>Pseudoscourfieldiophyceae</taxon>
        <taxon>Pseudoscourfieldiales</taxon>
        <taxon>Pycnococcaceae</taxon>
        <taxon>Pycnococcus</taxon>
    </lineage>
</organism>
<evidence type="ECO:0000256" key="3">
    <source>
        <dbReference type="ARBA" id="ARBA00022723"/>
    </source>
</evidence>
<feature type="region of interest" description="Disordered" evidence="8">
    <location>
        <begin position="318"/>
        <end position="351"/>
    </location>
</feature>
<evidence type="ECO:0000313" key="11">
    <source>
        <dbReference type="Proteomes" id="UP000660262"/>
    </source>
</evidence>
<keyword evidence="4" id="KW-0223">Dioxygenase</keyword>
<dbReference type="InterPro" id="IPR045054">
    <property type="entry name" value="P4HA-like"/>
</dbReference>
<dbReference type="InterPro" id="IPR006620">
    <property type="entry name" value="Pro_4_hyd_alph"/>
</dbReference>
<evidence type="ECO:0000256" key="4">
    <source>
        <dbReference type="ARBA" id="ARBA00022964"/>
    </source>
</evidence>
<evidence type="ECO:0000256" key="5">
    <source>
        <dbReference type="ARBA" id="ARBA00023002"/>
    </source>
</evidence>
<dbReference type="GO" id="GO:0004656">
    <property type="term" value="F:procollagen-proline 4-dioxygenase activity"/>
    <property type="evidence" value="ECO:0007669"/>
    <property type="project" value="UniProtKB-EC"/>
</dbReference>
<feature type="region of interest" description="Disordered" evidence="8">
    <location>
        <begin position="28"/>
        <end position="54"/>
    </location>
</feature>
<keyword evidence="11" id="KW-1185">Reference proteome</keyword>
<dbReference type="GO" id="GO:0031418">
    <property type="term" value="F:L-ascorbic acid binding"/>
    <property type="evidence" value="ECO:0007669"/>
    <property type="project" value="InterPro"/>
</dbReference>
<dbReference type="GO" id="GO:0005789">
    <property type="term" value="C:endoplasmic reticulum membrane"/>
    <property type="evidence" value="ECO:0007669"/>
    <property type="project" value="UniProtKB-SubCell"/>
</dbReference>
<dbReference type="InterPro" id="IPR044862">
    <property type="entry name" value="Pro_4_hyd_alph_FE2OG_OXY"/>
</dbReference>
<dbReference type="AlphaFoldDB" id="A0A830HW21"/>
<evidence type="ECO:0000256" key="8">
    <source>
        <dbReference type="SAM" id="MobiDB-lite"/>
    </source>
</evidence>
<dbReference type="Gene3D" id="2.60.120.620">
    <property type="entry name" value="q2cbj1_9rhob like domain"/>
    <property type="match status" value="1"/>
</dbReference>
<comment type="subcellular location">
    <subcellularLocation>
        <location evidence="2">Endoplasmic reticulum membrane</location>
        <topology evidence="2">Single-pass type II membrane protein</topology>
    </subcellularLocation>
</comment>
<keyword evidence="5" id="KW-0560">Oxidoreductase</keyword>
<evidence type="ECO:0000256" key="1">
    <source>
        <dbReference type="ARBA" id="ARBA00001961"/>
    </source>
</evidence>
<reference evidence="10" key="1">
    <citation type="submission" date="2020-10" db="EMBL/GenBank/DDBJ databases">
        <title>Unveiling of a novel bifunctional photoreceptor, Dualchrome1, isolated from a cosmopolitan green alga.</title>
        <authorList>
            <person name="Suzuki S."/>
            <person name="Kawachi M."/>
        </authorList>
    </citation>
    <scope>NUCLEOTIDE SEQUENCE</scope>
    <source>
        <strain evidence="10">NIES 2893</strain>
    </source>
</reference>
<dbReference type="PROSITE" id="PS51471">
    <property type="entry name" value="FE2OG_OXY"/>
    <property type="match status" value="1"/>
</dbReference>
<dbReference type="GO" id="GO:0005506">
    <property type="term" value="F:iron ion binding"/>
    <property type="evidence" value="ECO:0007669"/>
    <property type="project" value="InterPro"/>
</dbReference>
<evidence type="ECO:0000313" key="10">
    <source>
        <dbReference type="EMBL" id="GHP11148.1"/>
    </source>
</evidence>
<keyword evidence="3" id="KW-0479">Metal-binding</keyword>
<feature type="domain" description="Fe2OG dioxygenase" evidence="9">
    <location>
        <begin position="203"/>
        <end position="308"/>
    </location>
</feature>
<dbReference type="PANTHER" id="PTHR10869">
    <property type="entry name" value="PROLYL 4-HYDROXYLASE ALPHA SUBUNIT"/>
    <property type="match status" value="1"/>
</dbReference>
<keyword evidence="6" id="KW-0408">Iron</keyword>
<dbReference type="OrthoDB" id="4356at2759"/>
<dbReference type="InterPro" id="IPR005123">
    <property type="entry name" value="Oxoglu/Fe-dep_dioxygenase_dom"/>
</dbReference>
<dbReference type="EMBL" id="BNJQ01000033">
    <property type="protein sequence ID" value="GHP11148.1"/>
    <property type="molecule type" value="Genomic_DNA"/>
</dbReference>
<proteinExistence type="predicted"/>
<feature type="compositionally biased region" description="Low complexity" evidence="8">
    <location>
        <begin position="318"/>
        <end position="328"/>
    </location>
</feature>
<accession>A0A830HW21</accession>
<dbReference type="Pfam" id="PF13640">
    <property type="entry name" value="2OG-FeII_Oxy_3"/>
    <property type="match status" value="1"/>
</dbReference>
<comment type="catalytic activity">
    <reaction evidence="7">
        <text>L-prolyl-[collagen] + 2-oxoglutarate + O2 = trans-4-hydroxy-L-prolyl-[collagen] + succinate + CO2</text>
        <dbReference type="Rhea" id="RHEA:18945"/>
        <dbReference type="Rhea" id="RHEA-COMP:11676"/>
        <dbReference type="Rhea" id="RHEA-COMP:11680"/>
        <dbReference type="ChEBI" id="CHEBI:15379"/>
        <dbReference type="ChEBI" id="CHEBI:16526"/>
        <dbReference type="ChEBI" id="CHEBI:16810"/>
        <dbReference type="ChEBI" id="CHEBI:30031"/>
        <dbReference type="ChEBI" id="CHEBI:50342"/>
        <dbReference type="ChEBI" id="CHEBI:61965"/>
        <dbReference type="EC" id="1.14.11.2"/>
    </reaction>
</comment>
<evidence type="ECO:0000259" key="9">
    <source>
        <dbReference type="PROSITE" id="PS51471"/>
    </source>
</evidence>
<evidence type="ECO:0000256" key="2">
    <source>
        <dbReference type="ARBA" id="ARBA00004648"/>
    </source>
</evidence>
<sequence>MPASMSSTTKSQAHRFLRSQYNARPLPSFSAAATSSTSPSAQPTGPSSGGGDRPILRLQKSVVAEGQGGLVLGRETTESLRNLRNLLSQDYLDVNLTLFPSIRLLNIDPPVLVIDDFLNADLCERLIQDTTESGQLQQSRVGGDDNMDDARTSRTLTLTAGKFEEHPAKVEAQRQVAQLLPELKHLPADPLRYQRPTKPGTYAFELPQVAHYKKGDYFRLHEDAFPYAVASEQKSYQRRATLLVYLNDVEGGGATTFHHVELAVKPKAGMALLFFPSFRNGRPDPRTLHEAEEPTDGDKYIMQLWIAGAVDKNAVPATPVASTPAQTKPKVKTTPAKKKKKTAAPKRGFGV</sequence>
<dbReference type="Proteomes" id="UP000660262">
    <property type="component" value="Unassembled WGS sequence"/>
</dbReference>
<evidence type="ECO:0000256" key="6">
    <source>
        <dbReference type="ARBA" id="ARBA00023004"/>
    </source>
</evidence>
<feature type="compositionally biased region" description="Basic residues" evidence="8">
    <location>
        <begin position="329"/>
        <end position="344"/>
    </location>
</feature>
<dbReference type="SMART" id="SM00702">
    <property type="entry name" value="P4Hc"/>
    <property type="match status" value="1"/>
</dbReference>
<gene>
    <name evidence="10" type="ORF">PPROV_000987800</name>
</gene>
<dbReference type="PANTHER" id="PTHR10869:SF229">
    <property type="entry name" value="PROLYL 4-HYDROXYLASE ALPHA SUBUNIT DOMAIN-CONTAINING PROTEIN"/>
    <property type="match status" value="1"/>
</dbReference>
<evidence type="ECO:0000256" key="7">
    <source>
        <dbReference type="ARBA" id="ARBA00049169"/>
    </source>
</evidence>
<comment type="cofactor">
    <cofactor evidence="1">
        <name>L-ascorbate</name>
        <dbReference type="ChEBI" id="CHEBI:38290"/>
    </cofactor>
</comment>
<protein>
    <recommendedName>
        <fullName evidence="9">Fe2OG dioxygenase domain-containing protein</fullName>
    </recommendedName>
</protein>